<dbReference type="PANTHER" id="PTHR43744">
    <property type="entry name" value="ABC TRANSPORTER PERMEASE PROTEIN MG189-RELATED-RELATED"/>
    <property type="match status" value="1"/>
</dbReference>
<evidence type="ECO:0000256" key="3">
    <source>
        <dbReference type="ARBA" id="ARBA00022475"/>
    </source>
</evidence>
<feature type="transmembrane region" description="Helical" evidence="7">
    <location>
        <begin position="145"/>
        <end position="166"/>
    </location>
</feature>
<evidence type="ECO:0000256" key="4">
    <source>
        <dbReference type="ARBA" id="ARBA00022692"/>
    </source>
</evidence>
<sequence length="280" mass="30455">MTRTQSRRRARERVATVLIAVPLTLGALACALPFVWMVANSVKTRSEAVSYPPHLLPSRWTFAAYAKLFTELDFSRYTLNTVALVAIGLVGLLLTAMAGYGFAKFPGRALGWGFFAVLLTMMIPAQVTMIPTYLVVNAAGLTNNLVGIALPTLVSAFGVFLFRQFMITIPDSLLEAARIDGASELRIFFAIALPVSRPILIVQGLLTVIASWNSFLWPLILSSSQRTYTLSVGLSLLNKQITTDPTVQMAGAALMTLPIIVLFFLAQRHIVAGFTMSGIK</sequence>
<keyword evidence="6 7" id="KW-0472">Membrane</keyword>
<evidence type="ECO:0000256" key="7">
    <source>
        <dbReference type="RuleBase" id="RU363032"/>
    </source>
</evidence>
<evidence type="ECO:0000313" key="10">
    <source>
        <dbReference type="Proteomes" id="UP000226079"/>
    </source>
</evidence>
<keyword evidence="3" id="KW-1003">Cell membrane</keyword>
<dbReference type="Proteomes" id="UP000226079">
    <property type="component" value="Unassembled WGS sequence"/>
</dbReference>
<comment type="subcellular location">
    <subcellularLocation>
        <location evidence="1 7">Cell membrane</location>
        <topology evidence="1 7">Multi-pass membrane protein</topology>
    </subcellularLocation>
</comment>
<name>A0A2A9CVF6_9ACTN</name>
<keyword evidence="2 7" id="KW-0813">Transport</keyword>
<dbReference type="PROSITE" id="PS50928">
    <property type="entry name" value="ABC_TM1"/>
    <property type="match status" value="1"/>
</dbReference>
<dbReference type="CDD" id="cd06261">
    <property type="entry name" value="TM_PBP2"/>
    <property type="match status" value="1"/>
</dbReference>
<dbReference type="PANTHER" id="PTHR43744:SF12">
    <property type="entry name" value="ABC TRANSPORTER PERMEASE PROTEIN MG189-RELATED"/>
    <property type="match status" value="1"/>
</dbReference>
<evidence type="ECO:0000256" key="6">
    <source>
        <dbReference type="ARBA" id="ARBA00023136"/>
    </source>
</evidence>
<feature type="transmembrane region" description="Helical" evidence="7">
    <location>
        <begin position="82"/>
        <end position="103"/>
    </location>
</feature>
<evidence type="ECO:0000256" key="1">
    <source>
        <dbReference type="ARBA" id="ARBA00004651"/>
    </source>
</evidence>
<protein>
    <submittedName>
        <fullName evidence="9">Carbohydrate ABC transporter membrane protein 2 (CUT1 family)</fullName>
    </submittedName>
</protein>
<dbReference type="OrthoDB" id="61122at2"/>
<dbReference type="Gene3D" id="1.10.3720.10">
    <property type="entry name" value="MetI-like"/>
    <property type="match status" value="1"/>
</dbReference>
<dbReference type="AlphaFoldDB" id="A0A2A9CVF6"/>
<organism evidence="9 10">
    <name type="scientific">Propionicimonas paludicola</name>
    <dbReference type="NCBI Taxonomy" id="185243"/>
    <lineage>
        <taxon>Bacteria</taxon>
        <taxon>Bacillati</taxon>
        <taxon>Actinomycetota</taxon>
        <taxon>Actinomycetes</taxon>
        <taxon>Propionibacteriales</taxon>
        <taxon>Nocardioidaceae</taxon>
        <taxon>Propionicimonas</taxon>
    </lineage>
</organism>
<dbReference type="GO" id="GO:0005886">
    <property type="term" value="C:plasma membrane"/>
    <property type="evidence" value="ECO:0007669"/>
    <property type="project" value="UniProtKB-SubCell"/>
</dbReference>
<comment type="similarity">
    <text evidence="7">Belongs to the binding-protein-dependent transport system permease family.</text>
</comment>
<dbReference type="PROSITE" id="PS51257">
    <property type="entry name" value="PROKAR_LIPOPROTEIN"/>
    <property type="match status" value="1"/>
</dbReference>
<dbReference type="InterPro" id="IPR000515">
    <property type="entry name" value="MetI-like"/>
</dbReference>
<feature type="transmembrane region" description="Helical" evidence="7">
    <location>
        <begin position="110"/>
        <end position="133"/>
    </location>
</feature>
<dbReference type="EMBL" id="PDJC01000001">
    <property type="protein sequence ID" value="PFG18388.1"/>
    <property type="molecule type" value="Genomic_DNA"/>
</dbReference>
<evidence type="ECO:0000256" key="2">
    <source>
        <dbReference type="ARBA" id="ARBA00022448"/>
    </source>
</evidence>
<dbReference type="GO" id="GO:0055085">
    <property type="term" value="P:transmembrane transport"/>
    <property type="evidence" value="ECO:0007669"/>
    <property type="project" value="InterPro"/>
</dbReference>
<evidence type="ECO:0000313" key="9">
    <source>
        <dbReference type="EMBL" id="PFG18388.1"/>
    </source>
</evidence>
<evidence type="ECO:0000256" key="5">
    <source>
        <dbReference type="ARBA" id="ARBA00022989"/>
    </source>
</evidence>
<dbReference type="RefSeq" id="WP_098461748.1">
    <property type="nucleotide sequence ID" value="NZ_PDJC01000001.1"/>
</dbReference>
<comment type="caution">
    <text evidence="9">The sequence shown here is derived from an EMBL/GenBank/DDBJ whole genome shotgun (WGS) entry which is preliminary data.</text>
</comment>
<proteinExistence type="inferred from homology"/>
<keyword evidence="4 7" id="KW-0812">Transmembrane</keyword>
<keyword evidence="10" id="KW-1185">Reference proteome</keyword>
<gene>
    <name evidence="9" type="ORF">ATK74_2974</name>
</gene>
<dbReference type="Pfam" id="PF00528">
    <property type="entry name" value="BPD_transp_1"/>
    <property type="match status" value="1"/>
</dbReference>
<dbReference type="SUPFAM" id="SSF161098">
    <property type="entry name" value="MetI-like"/>
    <property type="match status" value="1"/>
</dbReference>
<reference evidence="9 10" key="1">
    <citation type="submission" date="2017-10" db="EMBL/GenBank/DDBJ databases">
        <title>Sequencing the genomes of 1000 actinobacteria strains.</title>
        <authorList>
            <person name="Klenk H.-P."/>
        </authorList>
    </citation>
    <scope>NUCLEOTIDE SEQUENCE [LARGE SCALE GENOMIC DNA]</scope>
    <source>
        <strain evidence="9 10">DSM 15597</strain>
    </source>
</reference>
<accession>A0A2A9CVF6</accession>
<keyword evidence="5 7" id="KW-1133">Transmembrane helix</keyword>
<evidence type="ECO:0000259" key="8">
    <source>
        <dbReference type="PROSITE" id="PS50928"/>
    </source>
</evidence>
<feature type="domain" description="ABC transmembrane type-1" evidence="8">
    <location>
        <begin position="77"/>
        <end position="266"/>
    </location>
</feature>
<feature type="transmembrane region" description="Helical" evidence="7">
    <location>
        <begin position="187"/>
        <end position="212"/>
    </location>
</feature>
<feature type="transmembrane region" description="Helical" evidence="7">
    <location>
        <begin position="247"/>
        <end position="266"/>
    </location>
</feature>
<dbReference type="InterPro" id="IPR035906">
    <property type="entry name" value="MetI-like_sf"/>
</dbReference>